<comment type="caution">
    <text evidence="4">The sequence shown here is derived from an EMBL/GenBank/DDBJ whole genome shotgun (WGS) entry which is preliminary data.</text>
</comment>
<proteinExistence type="inferred from homology"/>
<dbReference type="PANTHER" id="PTHR33231:SF1">
    <property type="entry name" value="30S RIBOSOMAL PROTEIN"/>
    <property type="match status" value="1"/>
</dbReference>
<evidence type="ECO:0000256" key="1">
    <source>
        <dbReference type="ARBA" id="ARBA00022845"/>
    </source>
</evidence>
<keyword evidence="2" id="KW-0963">Cytoplasm</keyword>
<comment type="subcellular location">
    <subcellularLocation>
        <location evidence="2">Cytoplasm</location>
    </subcellularLocation>
</comment>
<organism evidence="4 5">
    <name type="scientific">Clostridium moniliforme</name>
    <dbReference type="NCBI Taxonomy" id="39489"/>
    <lineage>
        <taxon>Bacteria</taxon>
        <taxon>Bacillati</taxon>
        <taxon>Bacillota</taxon>
        <taxon>Clostridia</taxon>
        <taxon>Eubacteriales</taxon>
        <taxon>Clostridiaceae</taxon>
        <taxon>Clostridium</taxon>
    </lineage>
</organism>
<dbReference type="InterPro" id="IPR036567">
    <property type="entry name" value="RHF-like"/>
</dbReference>
<dbReference type="Pfam" id="PF02482">
    <property type="entry name" value="Ribosomal_S30AE"/>
    <property type="match status" value="1"/>
</dbReference>
<reference evidence="4 5" key="1">
    <citation type="submission" date="2021-03" db="EMBL/GenBank/DDBJ databases">
        <title>Genomic Encyclopedia of Type Strains, Phase IV (KMG-IV): sequencing the most valuable type-strain genomes for metagenomic binning, comparative biology and taxonomic classification.</title>
        <authorList>
            <person name="Goeker M."/>
        </authorList>
    </citation>
    <scope>NUCLEOTIDE SEQUENCE [LARGE SCALE GENOMIC DNA]</scope>
    <source>
        <strain evidence="4 5">DSM 3984</strain>
    </source>
</reference>
<dbReference type="InterPro" id="IPR038416">
    <property type="entry name" value="Ribosom_S30AE_C_sf"/>
</dbReference>
<keyword evidence="5" id="KW-1185">Reference proteome</keyword>
<dbReference type="SUPFAM" id="SSF69754">
    <property type="entry name" value="Ribosome binding protein Y (YfiA homologue)"/>
    <property type="match status" value="1"/>
</dbReference>
<comment type="subunit">
    <text evidence="2">Interacts with 100S ribosomes.</text>
</comment>
<dbReference type="Gene3D" id="3.30.160.100">
    <property type="entry name" value="Ribosome hibernation promotion factor-like"/>
    <property type="match status" value="1"/>
</dbReference>
<dbReference type="CDD" id="cd00552">
    <property type="entry name" value="RaiA"/>
    <property type="match status" value="1"/>
</dbReference>
<dbReference type="NCBIfam" id="TIGR00741">
    <property type="entry name" value="yfiA"/>
    <property type="match status" value="1"/>
</dbReference>
<dbReference type="InterPro" id="IPR050574">
    <property type="entry name" value="HPF/YfiA_ribosome-assoc"/>
</dbReference>
<evidence type="ECO:0000259" key="3">
    <source>
        <dbReference type="Pfam" id="PF16321"/>
    </source>
</evidence>
<keyword evidence="1 2" id="KW-0810">Translation regulation</keyword>
<feature type="domain" description="Sigma 54 modulation/S30EA ribosomal protein C-terminal" evidence="3">
    <location>
        <begin position="114"/>
        <end position="169"/>
    </location>
</feature>
<dbReference type="InterPro" id="IPR034694">
    <property type="entry name" value="HPF_long/plastid"/>
</dbReference>
<dbReference type="InterPro" id="IPR003489">
    <property type="entry name" value="RHF/RaiA"/>
</dbReference>
<evidence type="ECO:0000313" key="5">
    <source>
        <dbReference type="Proteomes" id="UP000783390"/>
    </source>
</evidence>
<evidence type="ECO:0000313" key="4">
    <source>
        <dbReference type="EMBL" id="MBP1890548.1"/>
    </source>
</evidence>
<name>A0ABS4F2S7_9CLOT</name>
<evidence type="ECO:0000256" key="2">
    <source>
        <dbReference type="HAMAP-Rule" id="MF_00839"/>
    </source>
</evidence>
<dbReference type="Pfam" id="PF16321">
    <property type="entry name" value="Ribosom_S30AE_C"/>
    <property type="match status" value="1"/>
</dbReference>
<dbReference type="Gene3D" id="3.30.505.50">
    <property type="entry name" value="Sigma 54 modulation/S30EA ribosomal protein, C-terminal domain"/>
    <property type="match status" value="1"/>
</dbReference>
<dbReference type="EMBL" id="JAGGJZ010000007">
    <property type="protein sequence ID" value="MBP1890548.1"/>
    <property type="molecule type" value="Genomic_DNA"/>
</dbReference>
<dbReference type="PANTHER" id="PTHR33231">
    <property type="entry name" value="30S RIBOSOMAL PROTEIN"/>
    <property type="match status" value="1"/>
</dbReference>
<comment type="similarity">
    <text evidence="2">Belongs to the HPF/YfiA ribosome-associated protein family. Long HPF subfamily.</text>
</comment>
<protein>
    <recommendedName>
        <fullName evidence="2">Ribosome hibernation promoting factor</fullName>
        <shortName evidence="2">HPF</shortName>
    </recommendedName>
</protein>
<gene>
    <name evidence="2" type="primary">hpf</name>
    <name evidence="4" type="ORF">J2Z53_002148</name>
</gene>
<dbReference type="InterPro" id="IPR032528">
    <property type="entry name" value="Ribosom_S30AE_C"/>
</dbReference>
<accession>A0ABS4F2S7</accession>
<comment type="function">
    <text evidence="2">Required for dimerization of active 70S ribosomes into 100S ribosomes in stationary phase; 100S ribosomes are translationally inactive and sometimes present during exponential growth.</text>
</comment>
<dbReference type="Proteomes" id="UP000783390">
    <property type="component" value="Unassembled WGS sequence"/>
</dbReference>
<dbReference type="RefSeq" id="WP_209797478.1">
    <property type="nucleotide sequence ID" value="NZ_JAGGJZ010000007.1"/>
</dbReference>
<dbReference type="HAMAP" id="MF_00839">
    <property type="entry name" value="HPF"/>
    <property type="match status" value="1"/>
</dbReference>
<sequence length="175" mass="20254">MKVTVVTKNMELTPALKEMVEKKVSKLDKYFENNVSAKATLSVQKNRHRVEVAIPFNGVLLRAEEITDDMYKSIDKVEEKLVRQIRKQRTKLSKRQNNSLRFAELAADDVIEENEGKLVKTKKFAVKPMNVDEAILQMELIGHNFFVYKDADTNNISVLYKRKDGDYGLLEPDYK</sequence>